<dbReference type="InterPro" id="IPR002401">
    <property type="entry name" value="Cyt_P450_E_grp-I"/>
</dbReference>
<reference evidence="10" key="1">
    <citation type="submission" date="2023-06" db="EMBL/GenBank/DDBJ databases">
        <title>Genome-scale phylogeny and comparative genomics of the fungal order Sordariales.</title>
        <authorList>
            <consortium name="Lawrence Berkeley National Laboratory"/>
            <person name="Hensen N."/>
            <person name="Bonometti L."/>
            <person name="Westerberg I."/>
            <person name="Brannstrom I.O."/>
            <person name="Guillou S."/>
            <person name="Cros-Aarteil S."/>
            <person name="Calhoun S."/>
            <person name="Haridas S."/>
            <person name="Kuo A."/>
            <person name="Mondo S."/>
            <person name="Pangilinan J."/>
            <person name="Riley R."/>
            <person name="LaButti K."/>
            <person name="Andreopoulos B."/>
            <person name="Lipzen A."/>
            <person name="Chen C."/>
            <person name="Yanf M."/>
            <person name="Daum C."/>
            <person name="Ng V."/>
            <person name="Clum A."/>
            <person name="Steindorff A."/>
            <person name="Ohm R."/>
            <person name="Martin F."/>
            <person name="Silar P."/>
            <person name="Natvig D."/>
            <person name="Lalanne C."/>
            <person name="Gautier V."/>
            <person name="Ament-velasquez S.L."/>
            <person name="Kruys A."/>
            <person name="Hutchinson M.I."/>
            <person name="Powell A.J."/>
            <person name="Barry K."/>
            <person name="Miller A.N."/>
            <person name="Grigoriev I.V."/>
            <person name="Debuchy R."/>
            <person name="Gladieux P."/>
            <person name="Thoren M.H."/>
            <person name="Johannesson H."/>
        </authorList>
    </citation>
    <scope>NUCLEOTIDE SEQUENCE</scope>
    <source>
        <strain evidence="10">SMH3187-1</strain>
    </source>
</reference>
<evidence type="ECO:0000313" key="11">
    <source>
        <dbReference type="Proteomes" id="UP001172155"/>
    </source>
</evidence>
<dbReference type="GO" id="GO:0005506">
    <property type="term" value="F:iron ion binding"/>
    <property type="evidence" value="ECO:0007669"/>
    <property type="project" value="InterPro"/>
</dbReference>
<dbReference type="CDD" id="cd11058">
    <property type="entry name" value="CYP60B-like"/>
    <property type="match status" value="1"/>
</dbReference>
<comment type="similarity">
    <text evidence="2 9">Belongs to the cytochrome P450 family.</text>
</comment>
<dbReference type="AlphaFoldDB" id="A0AA40ELL2"/>
<dbReference type="PANTHER" id="PTHR24305">
    <property type="entry name" value="CYTOCHROME P450"/>
    <property type="match status" value="1"/>
</dbReference>
<dbReference type="InterPro" id="IPR050121">
    <property type="entry name" value="Cytochrome_P450_monoxygenase"/>
</dbReference>
<dbReference type="InterPro" id="IPR017972">
    <property type="entry name" value="Cyt_P450_CS"/>
</dbReference>
<dbReference type="PRINTS" id="PR00385">
    <property type="entry name" value="P450"/>
</dbReference>
<dbReference type="EMBL" id="JAUKUD010000006">
    <property type="protein sequence ID" value="KAK0741530.1"/>
    <property type="molecule type" value="Genomic_DNA"/>
</dbReference>
<dbReference type="PANTHER" id="PTHR24305:SF230">
    <property type="entry name" value="P450, PUTATIVE (EUROFUNG)-RELATED"/>
    <property type="match status" value="1"/>
</dbReference>
<protein>
    <submittedName>
        <fullName evidence="10">Isotrichodermin C-15 hydroxylase</fullName>
    </submittedName>
</protein>
<evidence type="ECO:0000256" key="8">
    <source>
        <dbReference type="PIRSR" id="PIRSR602401-1"/>
    </source>
</evidence>
<keyword evidence="11" id="KW-1185">Reference proteome</keyword>
<dbReference type="GO" id="GO:0016705">
    <property type="term" value="F:oxidoreductase activity, acting on paired donors, with incorporation or reduction of molecular oxygen"/>
    <property type="evidence" value="ECO:0007669"/>
    <property type="project" value="InterPro"/>
</dbReference>
<dbReference type="InterPro" id="IPR036396">
    <property type="entry name" value="Cyt_P450_sf"/>
</dbReference>
<evidence type="ECO:0000256" key="5">
    <source>
        <dbReference type="ARBA" id="ARBA00023002"/>
    </source>
</evidence>
<sequence>MLIPAATFIYNIYFHPLATFPGPLLYRGTGLGKISQQMRGNITKKVYELHQIYGPVVRIAPWELSYASAQAWKDIYTGSPNPKSGAKEPMPSNVVYGADEVEYFGAYSIMFQSNVADHTRHRRILSPAFSDKSLRDQEPTITKHVAMLMRRLRERTGTAVDLVDWFNYTAFDIIGDLTFGEPFGCLEESRIHPWIHFIFANLKGMMYGQIISTMGSFGALLKTLIPAHLKAKVHQHAAFARSRVQQRLSRNPSLPDFMTHIVPHVGRPNGITDNEVLANAQILIMAGSETSATLLSGTSYFLMTNPGPYQKLKDEIRSAFTSEEEINFNSISKLKYTLAVLHESMRMHPPVPAGIHRFVPAGGAMIDGQWVAGGTDVVVHQWAAYRSECNFKDSDQFIPERWLGEDERYAGDNRAVFNPFSIGPRACIGRGLAYMEMRLVLARLVWSFDMELMKESEGWTDQKCWVLYEKEPLMAKLAEVKRGS</sequence>
<keyword evidence="6 8" id="KW-0408">Iron</keyword>
<comment type="caution">
    <text evidence="10">The sequence shown here is derived from an EMBL/GenBank/DDBJ whole genome shotgun (WGS) entry which is preliminary data.</text>
</comment>
<proteinExistence type="inferred from homology"/>
<accession>A0AA40ELL2</accession>
<feature type="binding site" description="axial binding residue" evidence="8">
    <location>
        <position position="427"/>
    </location>
    <ligand>
        <name>heme</name>
        <dbReference type="ChEBI" id="CHEBI:30413"/>
    </ligand>
    <ligandPart>
        <name>Fe</name>
        <dbReference type="ChEBI" id="CHEBI:18248"/>
    </ligandPart>
</feature>
<evidence type="ECO:0000256" key="6">
    <source>
        <dbReference type="ARBA" id="ARBA00023004"/>
    </source>
</evidence>
<dbReference type="SUPFAM" id="SSF48264">
    <property type="entry name" value="Cytochrome P450"/>
    <property type="match status" value="1"/>
</dbReference>
<dbReference type="Pfam" id="PF00067">
    <property type="entry name" value="p450"/>
    <property type="match status" value="1"/>
</dbReference>
<dbReference type="GO" id="GO:0020037">
    <property type="term" value="F:heme binding"/>
    <property type="evidence" value="ECO:0007669"/>
    <property type="project" value="InterPro"/>
</dbReference>
<evidence type="ECO:0000256" key="1">
    <source>
        <dbReference type="ARBA" id="ARBA00001971"/>
    </source>
</evidence>
<evidence type="ECO:0000313" key="10">
    <source>
        <dbReference type="EMBL" id="KAK0741530.1"/>
    </source>
</evidence>
<evidence type="ECO:0000256" key="7">
    <source>
        <dbReference type="ARBA" id="ARBA00023033"/>
    </source>
</evidence>
<dbReference type="Gene3D" id="1.10.630.10">
    <property type="entry name" value="Cytochrome P450"/>
    <property type="match status" value="1"/>
</dbReference>
<dbReference type="InterPro" id="IPR001128">
    <property type="entry name" value="Cyt_P450"/>
</dbReference>
<evidence type="ECO:0000256" key="2">
    <source>
        <dbReference type="ARBA" id="ARBA00010617"/>
    </source>
</evidence>
<name>A0AA40ELL2_9PEZI</name>
<evidence type="ECO:0000256" key="4">
    <source>
        <dbReference type="ARBA" id="ARBA00022723"/>
    </source>
</evidence>
<comment type="cofactor">
    <cofactor evidence="1 8">
        <name>heme</name>
        <dbReference type="ChEBI" id="CHEBI:30413"/>
    </cofactor>
</comment>
<keyword evidence="4 8" id="KW-0479">Metal-binding</keyword>
<dbReference type="Proteomes" id="UP001172155">
    <property type="component" value="Unassembled WGS sequence"/>
</dbReference>
<dbReference type="PRINTS" id="PR00463">
    <property type="entry name" value="EP450I"/>
</dbReference>
<keyword evidence="3 8" id="KW-0349">Heme</keyword>
<keyword evidence="5 9" id="KW-0560">Oxidoreductase</keyword>
<evidence type="ECO:0000256" key="3">
    <source>
        <dbReference type="ARBA" id="ARBA00022617"/>
    </source>
</evidence>
<dbReference type="PROSITE" id="PS00086">
    <property type="entry name" value="CYTOCHROME_P450"/>
    <property type="match status" value="1"/>
</dbReference>
<evidence type="ECO:0000256" key="9">
    <source>
        <dbReference type="RuleBase" id="RU000461"/>
    </source>
</evidence>
<dbReference type="GO" id="GO:0004497">
    <property type="term" value="F:monooxygenase activity"/>
    <property type="evidence" value="ECO:0007669"/>
    <property type="project" value="UniProtKB-KW"/>
</dbReference>
<organism evidence="10 11">
    <name type="scientific">Schizothecium vesticola</name>
    <dbReference type="NCBI Taxonomy" id="314040"/>
    <lineage>
        <taxon>Eukaryota</taxon>
        <taxon>Fungi</taxon>
        <taxon>Dikarya</taxon>
        <taxon>Ascomycota</taxon>
        <taxon>Pezizomycotina</taxon>
        <taxon>Sordariomycetes</taxon>
        <taxon>Sordariomycetidae</taxon>
        <taxon>Sordariales</taxon>
        <taxon>Schizotheciaceae</taxon>
        <taxon>Schizothecium</taxon>
    </lineage>
</organism>
<gene>
    <name evidence="10" type="ORF">B0T18DRAFT_330987</name>
</gene>
<keyword evidence="7 9" id="KW-0503">Monooxygenase</keyword>